<sequence>MPLFFFFNLIFWPAPIQTEGLYIRSCIGLADTGTRLKGNDSISPVAVIVEGSGYIACHSRTKQPSHYRQWPTSASPPVPFSKSVALDFGFGSLFPAGQSSRVPALR</sequence>
<protein>
    <recommendedName>
        <fullName evidence="4">Secreted protein</fullName>
    </recommendedName>
</protein>
<evidence type="ECO:0000313" key="2">
    <source>
        <dbReference type="EMBL" id="CAI9154800.1"/>
    </source>
</evidence>
<reference evidence="2" key="1">
    <citation type="submission" date="2023-04" db="EMBL/GenBank/DDBJ databases">
        <authorList>
            <consortium name="ELIXIR-Norway"/>
        </authorList>
    </citation>
    <scope>NUCLEOTIDE SEQUENCE [LARGE SCALE GENOMIC DNA]</scope>
</reference>
<keyword evidence="3" id="KW-1185">Reference proteome</keyword>
<organism evidence="2 3">
    <name type="scientific">Rangifer tarandus platyrhynchus</name>
    <name type="common">Svalbard reindeer</name>
    <dbReference type="NCBI Taxonomy" id="3082113"/>
    <lineage>
        <taxon>Eukaryota</taxon>
        <taxon>Metazoa</taxon>
        <taxon>Chordata</taxon>
        <taxon>Craniata</taxon>
        <taxon>Vertebrata</taxon>
        <taxon>Euteleostomi</taxon>
        <taxon>Mammalia</taxon>
        <taxon>Eutheria</taxon>
        <taxon>Laurasiatheria</taxon>
        <taxon>Artiodactyla</taxon>
        <taxon>Ruminantia</taxon>
        <taxon>Pecora</taxon>
        <taxon>Cervidae</taxon>
        <taxon>Odocoileinae</taxon>
        <taxon>Rangifer</taxon>
    </lineage>
</organism>
<dbReference type="Proteomes" id="UP001176941">
    <property type="component" value="Chromosome 11"/>
</dbReference>
<feature type="chain" id="PRO_5046377278" description="Secreted protein" evidence="1">
    <location>
        <begin position="19"/>
        <end position="106"/>
    </location>
</feature>
<evidence type="ECO:0000256" key="1">
    <source>
        <dbReference type="SAM" id="SignalP"/>
    </source>
</evidence>
<accession>A0ABN8XZP5</accession>
<keyword evidence="1" id="KW-0732">Signal</keyword>
<evidence type="ECO:0000313" key="3">
    <source>
        <dbReference type="Proteomes" id="UP001176941"/>
    </source>
</evidence>
<proteinExistence type="predicted"/>
<name>A0ABN8XZP5_RANTA</name>
<evidence type="ECO:0008006" key="4">
    <source>
        <dbReference type="Google" id="ProtNLM"/>
    </source>
</evidence>
<feature type="signal peptide" evidence="1">
    <location>
        <begin position="1"/>
        <end position="18"/>
    </location>
</feature>
<gene>
    <name evidence="2" type="ORF">MRATA1EN1_LOCUS3762</name>
</gene>
<dbReference type="EMBL" id="OX459947">
    <property type="protein sequence ID" value="CAI9154800.1"/>
    <property type="molecule type" value="Genomic_DNA"/>
</dbReference>